<accession>B8HVA9</accession>
<feature type="signal peptide" evidence="2">
    <location>
        <begin position="1"/>
        <end position="24"/>
    </location>
</feature>
<dbReference type="KEGG" id="cyn:Cyan7425_2200"/>
<evidence type="ECO:0008006" key="4">
    <source>
        <dbReference type="Google" id="ProtNLM"/>
    </source>
</evidence>
<proteinExistence type="predicted"/>
<gene>
    <name evidence="3" type="ordered locus">Cyan7425_2200</name>
</gene>
<feature type="chain" id="PRO_5002873737" description="SbsA Ig-like domain-containing protein" evidence="2">
    <location>
        <begin position="25"/>
        <end position="258"/>
    </location>
</feature>
<dbReference type="HOGENOM" id="CLU_1076541_0_0_3"/>
<protein>
    <recommendedName>
        <fullName evidence="4">SbsA Ig-like domain-containing protein</fullName>
    </recommendedName>
</protein>
<evidence type="ECO:0000256" key="1">
    <source>
        <dbReference type="SAM" id="MobiDB-lite"/>
    </source>
</evidence>
<sequence length="258" mass="27168">MRSPVWLILSLCLISGSFTPAGLAQNQSKPTSESLAQTLLAQEPSADQEGGILIPKSSAIAITFKFPVNFDPKGQKVNYPITVALAQPLRDSTGRIVAAKDALVNIYFRPLKDGVEIEAYSIVIAGRVIPIKTTPMVLPAVMDPERFGLEFVPSPGIFSNLADALVQWLAAAENINLATRTSLAAGLALTQGVALPRPKKAPPLVTIVEGNTFVLPLAEDVVLPESLPLTLDTPSSEGEGFAPEPPPAPPQPTPPSGP</sequence>
<feature type="compositionally biased region" description="Pro residues" evidence="1">
    <location>
        <begin position="243"/>
        <end position="258"/>
    </location>
</feature>
<evidence type="ECO:0000313" key="3">
    <source>
        <dbReference type="EMBL" id="ACL44561.1"/>
    </source>
</evidence>
<name>B8HVA9_CYAP4</name>
<reference evidence="3" key="1">
    <citation type="submission" date="2009-01" db="EMBL/GenBank/DDBJ databases">
        <title>Complete sequence of chromosome Cyanothece sp. PCC 7425.</title>
        <authorList>
            <consortium name="US DOE Joint Genome Institute"/>
            <person name="Lucas S."/>
            <person name="Copeland A."/>
            <person name="Lapidus A."/>
            <person name="Glavina del Rio T."/>
            <person name="Dalin E."/>
            <person name="Tice H."/>
            <person name="Bruce D."/>
            <person name="Goodwin L."/>
            <person name="Pitluck S."/>
            <person name="Sims D."/>
            <person name="Meineke L."/>
            <person name="Brettin T."/>
            <person name="Detter J.C."/>
            <person name="Han C."/>
            <person name="Larimer F."/>
            <person name="Land M."/>
            <person name="Hauser L."/>
            <person name="Kyrpides N."/>
            <person name="Ovchinnikova G."/>
            <person name="Liberton M."/>
            <person name="Stoeckel J."/>
            <person name="Banerjee A."/>
            <person name="Singh A."/>
            <person name="Page L."/>
            <person name="Sato H."/>
            <person name="Zhao L."/>
            <person name="Sherman L."/>
            <person name="Pakrasi H."/>
            <person name="Richardson P."/>
        </authorList>
    </citation>
    <scope>NUCLEOTIDE SEQUENCE</scope>
    <source>
        <strain evidence="3">PCC 7425</strain>
    </source>
</reference>
<organism evidence="3">
    <name type="scientific">Cyanothece sp. (strain PCC 7425 / ATCC 29141)</name>
    <dbReference type="NCBI Taxonomy" id="395961"/>
    <lineage>
        <taxon>Bacteria</taxon>
        <taxon>Bacillati</taxon>
        <taxon>Cyanobacteriota</taxon>
        <taxon>Cyanophyceae</taxon>
        <taxon>Gomontiellales</taxon>
        <taxon>Cyanothecaceae</taxon>
        <taxon>Cyanothece</taxon>
    </lineage>
</organism>
<feature type="region of interest" description="Disordered" evidence="1">
    <location>
        <begin position="228"/>
        <end position="258"/>
    </location>
</feature>
<dbReference type="AlphaFoldDB" id="B8HVA9"/>
<evidence type="ECO:0000256" key="2">
    <source>
        <dbReference type="SAM" id="SignalP"/>
    </source>
</evidence>
<dbReference type="eggNOG" id="ENOG5032368">
    <property type="taxonomic scope" value="Bacteria"/>
</dbReference>
<keyword evidence="2" id="KW-0732">Signal</keyword>
<dbReference type="EMBL" id="CP001344">
    <property type="protein sequence ID" value="ACL44561.1"/>
    <property type="molecule type" value="Genomic_DNA"/>
</dbReference>